<comment type="caution">
    <text evidence="2">The sequence shown here is derived from an EMBL/GenBank/DDBJ whole genome shotgun (WGS) entry which is preliminary data.</text>
</comment>
<keyword evidence="3" id="KW-1185">Reference proteome</keyword>
<accession>A0A8J2JKM4</accession>
<dbReference type="AlphaFoldDB" id="A0A8J2JKM4"/>
<proteinExistence type="predicted"/>
<gene>
    <name evidence="2" type="ORF">AFUS01_LOCUS5527</name>
</gene>
<evidence type="ECO:0000313" key="2">
    <source>
        <dbReference type="EMBL" id="CAG7715994.1"/>
    </source>
</evidence>
<evidence type="ECO:0000256" key="1">
    <source>
        <dbReference type="SAM" id="MobiDB-lite"/>
    </source>
</evidence>
<name>A0A8J2JKM4_9HEXA</name>
<dbReference type="OrthoDB" id="6774661at2759"/>
<sequence>MIFSLFFEGFLDKTLQQIRSKRPYFLFFDPEAERLMEKGDQKQIQQLLATEGEPSGPESSPSESSDDDPGSDPTPGPPKPIEGSEQGGDPGDSSGEDQGSNPGGDQGGGREGNTPPPNPASPPHFPSGDESQPDEVMAAQATHLSHHQAMQDRLNVVEDVAQDHLDGTILISATSADVYVKELERMHPKLEELAIGCYTHFQDDASVPLDQNPRYSAINTQIKLKLDHHRILTKMMDISKSLSTSVTGTRLKTPKIAVPKFSGLHRDWPTFKSEFNLLVRNNPTYSSTERMRLLIEALSEGEAKENIPDLTVTDGNWDIAWKRIEGRYDSSRETVHAAIRPLLELPPLMSQSESGLHKLISTIRTTKAQLKQVNLGGVSEADVLYLHFIMTRLDTKTIKEFNQTLTTNDVPSLQTCIVLLEMQGKNVGLTKEIKSNSAAAAPSRNKTGRDHKGAKALVRIIQDPSLHSGYHHLGIATSGDISTFDHLKNIELADMFYNKPAKIDILLGVTVVARIMRDKARIGHRGSSNAYYTDLGWIVMGSVVATGPKSVMAIYGSNPPL</sequence>
<feature type="compositionally biased region" description="Gly residues" evidence="1">
    <location>
        <begin position="101"/>
        <end position="111"/>
    </location>
</feature>
<dbReference type="Proteomes" id="UP000708208">
    <property type="component" value="Unassembled WGS sequence"/>
</dbReference>
<protein>
    <submittedName>
        <fullName evidence="2">Uncharacterized protein</fullName>
    </submittedName>
</protein>
<feature type="region of interest" description="Disordered" evidence="1">
    <location>
        <begin position="38"/>
        <end position="136"/>
    </location>
</feature>
<dbReference type="InterPro" id="IPR005312">
    <property type="entry name" value="DUF1759"/>
</dbReference>
<dbReference type="EMBL" id="CAJVCH010035227">
    <property type="protein sequence ID" value="CAG7715994.1"/>
    <property type="molecule type" value="Genomic_DNA"/>
</dbReference>
<dbReference type="PANTHER" id="PTHR22954:SF3">
    <property type="entry name" value="PROTEIN CBG08539"/>
    <property type="match status" value="1"/>
</dbReference>
<dbReference type="Pfam" id="PF03564">
    <property type="entry name" value="DUF1759"/>
    <property type="match status" value="1"/>
</dbReference>
<organism evidence="2 3">
    <name type="scientific">Allacma fusca</name>
    <dbReference type="NCBI Taxonomy" id="39272"/>
    <lineage>
        <taxon>Eukaryota</taxon>
        <taxon>Metazoa</taxon>
        <taxon>Ecdysozoa</taxon>
        <taxon>Arthropoda</taxon>
        <taxon>Hexapoda</taxon>
        <taxon>Collembola</taxon>
        <taxon>Symphypleona</taxon>
        <taxon>Sminthuridae</taxon>
        <taxon>Allacma</taxon>
    </lineage>
</organism>
<feature type="compositionally biased region" description="Pro residues" evidence="1">
    <location>
        <begin position="114"/>
        <end position="125"/>
    </location>
</feature>
<reference evidence="2" key="1">
    <citation type="submission" date="2021-06" db="EMBL/GenBank/DDBJ databases">
        <authorList>
            <person name="Hodson N. C."/>
            <person name="Mongue J. A."/>
            <person name="Jaron S. K."/>
        </authorList>
    </citation>
    <scope>NUCLEOTIDE SEQUENCE</scope>
</reference>
<evidence type="ECO:0000313" key="3">
    <source>
        <dbReference type="Proteomes" id="UP000708208"/>
    </source>
</evidence>
<feature type="compositionally biased region" description="Low complexity" evidence="1">
    <location>
        <begin position="50"/>
        <end position="63"/>
    </location>
</feature>
<dbReference type="PANTHER" id="PTHR22954">
    <property type="entry name" value="RETROVIRAL PROTEASE-RELATED"/>
    <property type="match status" value="1"/>
</dbReference>